<evidence type="ECO:0000313" key="6">
    <source>
        <dbReference type="Proteomes" id="UP001449795"/>
    </source>
</evidence>
<gene>
    <name evidence="5" type="ORF">AAC691_05415</name>
</gene>
<sequence>MLPESLHTARHALRPISRGDAEEIFHGYAQDPEVSRYTMWTPHKDLTETEKFVDGCLATSPDLARTYAICDQAGGFRGLFGLRHVKPYHIEFGYVLARRWWRQGIMTEVLTEAVNALLAQDTCFRISGVCDVDNIGSARVMEKAGLLREGVLRRWIIHPNISSQPRDCLLYAKVK</sequence>
<evidence type="ECO:0000313" key="5">
    <source>
        <dbReference type="EMBL" id="XAE43871.1"/>
    </source>
</evidence>
<dbReference type="SUPFAM" id="SSF55729">
    <property type="entry name" value="Acyl-CoA N-acyltransferases (Nat)"/>
    <property type="match status" value="1"/>
</dbReference>
<dbReference type="InterPro" id="IPR051531">
    <property type="entry name" value="N-acetyltransferase"/>
</dbReference>
<proteinExistence type="inferred from homology"/>
<keyword evidence="2" id="KW-0012">Acyltransferase</keyword>
<evidence type="ECO:0000259" key="4">
    <source>
        <dbReference type="PROSITE" id="PS51186"/>
    </source>
</evidence>
<comment type="similarity">
    <text evidence="3">Belongs to the acetyltransferase family. RimJ subfamily.</text>
</comment>
<dbReference type="RefSeq" id="WP_342629223.1">
    <property type="nucleotide sequence ID" value="NZ_CP152276.1"/>
</dbReference>
<evidence type="ECO:0000256" key="3">
    <source>
        <dbReference type="ARBA" id="ARBA00038502"/>
    </source>
</evidence>
<organism evidence="5 6">
    <name type="scientific">Nguyenibacter vanlangensis</name>
    <dbReference type="NCBI Taxonomy" id="1216886"/>
    <lineage>
        <taxon>Bacteria</taxon>
        <taxon>Pseudomonadati</taxon>
        <taxon>Pseudomonadota</taxon>
        <taxon>Alphaproteobacteria</taxon>
        <taxon>Acetobacterales</taxon>
        <taxon>Acetobacteraceae</taxon>
        <taxon>Nguyenibacter</taxon>
    </lineage>
</organism>
<dbReference type="Gene3D" id="3.40.630.30">
    <property type="match status" value="1"/>
</dbReference>
<dbReference type="Pfam" id="PF13302">
    <property type="entry name" value="Acetyltransf_3"/>
    <property type="match status" value="1"/>
</dbReference>
<name>A0ABZ3D8U7_9PROT</name>
<dbReference type="EMBL" id="CP152276">
    <property type="protein sequence ID" value="XAE43871.1"/>
    <property type="molecule type" value="Genomic_DNA"/>
</dbReference>
<dbReference type="InterPro" id="IPR000182">
    <property type="entry name" value="GNAT_dom"/>
</dbReference>
<dbReference type="Proteomes" id="UP001449795">
    <property type="component" value="Chromosome"/>
</dbReference>
<evidence type="ECO:0000256" key="2">
    <source>
        <dbReference type="ARBA" id="ARBA00023315"/>
    </source>
</evidence>
<keyword evidence="6" id="KW-1185">Reference proteome</keyword>
<protein>
    <submittedName>
        <fullName evidence="5">GNAT family N-acetyltransferase</fullName>
    </submittedName>
</protein>
<dbReference type="PANTHER" id="PTHR43792:SF8">
    <property type="entry name" value="[RIBOSOMAL PROTEIN US5]-ALANINE N-ACETYLTRANSFERASE"/>
    <property type="match status" value="1"/>
</dbReference>
<feature type="domain" description="N-acetyltransferase" evidence="4">
    <location>
        <begin position="11"/>
        <end position="167"/>
    </location>
</feature>
<evidence type="ECO:0000256" key="1">
    <source>
        <dbReference type="ARBA" id="ARBA00022679"/>
    </source>
</evidence>
<reference evidence="5 6" key="1">
    <citation type="submission" date="2024-04" db="EMBL/GenBank/DDBJ databases">
        <title>Complete genome sequence of Nguyenibacter vanlangesis HBCM-1154, a strain capable of nitrogen fixation, IAA production, and phosphorus solubilization isolated from sugarcane soil.</title>
        <authorList>
            <person name="MY HANH P."/>
        </authorList>
    </citation>
    <scope>NUCLEOTIDE SEQUENCE [LARGE SCALE GENOMIC DNA]</scope>
    <source>
        <strain evidence="5 6">HBCM 1154</strain>
    </source>
</reference>
<dbReference type="PANTHER" id="PTHR43792">
    <property type="entry name" value="GNAT FAMILY, PUTATIVE (AFU_ORTHOLOGUE AFUA_3G00765)-RELATED-RELATED"/>
    <property type="match status" value="1"/>
</dbReference>
<keyword evidence="1" id="KW-0808">Transferase</keyword>
<dbReference type="InterPro" id="IPR016181">
    <property type="entry name" value="Acyl_CoA_acyltransferase"/>
</dbReference>
<dbReference type="PROSITE" id="PS51186">
    <property type="entry name" value="GNAT"/>
    <property type="match status" value="1"/>
</dbReference>
<accession>A0ABZ3D8U7</accession>